<dbReference type="Proteomes" id="UP000186705">
    <property type="component" value="Unassembled WGS sequence"/>
</dbReference>
<dbReference type="STRING" id="1862672.BO225_05750"/>
<dbReference type="Gene3D" id="3.20.20.70">
    <property type="entry name" value="Aldolase class I"/>
    <property type="match status" value="1"/>
</dbReference>
<dbReference type="InterPro" id="IPR029000">
    <property type="entry name" value="Cyclophilin-like_dom_sf"/>
</dbReference>
<dbReference type="InterPro" id="IPR008589">
    <property type="entry name" value="MupG"/>
</dbReference>
<dbReference type="InterPro" id="IPR013785">
    <property type="entry name" value="Aldolase_TIM"/>
</dbReference>
<dbReference type="Gene3D" id="2.40.100.10">
    <property type="entry name" value="Cyclophilin-like"/>
    <property type="match status" value="1"/>
</dbReference>
<dbReference type="RefSeq" id="WP_076341317.1">
    <property type="nucleotide sequence ID" value="NZ_CAOQIG010000002.1"/>
</dbReference>
<dbReference type="SUPFAM" id="SSF51445">
    <property type="entry name" value="(Trans)glycosidases"/>
    <property type="match status" value="1"/>
</dbReference>
<feature type="domain" description="6-phospho-N-acetylmuramidase N-terminal" evidence="2">
    <location>
        <begin position="4"/>
        <end position="239"/>
    </location>
</feature>
<comment type="caution">
    <text evidence="3">The sequence shown here is derived from an EMBL/GenBank/DDBJ whole genome shotgun (WGS) entry which is preliminary data.</text>
</comment>
<dbReference type="CDD" id="cd00551">
    <property type="entry name" value="AmyAc_family"/>
    <property type="match status" value="1"/>
</dbReference>
<name>A0A1U7NMZ4_9FIRM</name>
<dbReference type="InterPro" id="IPR017853">
    <property type="entry name" value="GH"/>
</dbReference>
<dbReference type="Pfam" id="PF05913">
    <property type="entry name" value="MupG_C"/>
    <property type="match status" value="1"/>
</dbReference>
<proteinExistence type="predicted"/>
<evidence type="ECO:0000259" key="2">
    <source>
        <dbReference type="Pfam" id="PF19200"/>
    </source>
</evidence>
<evidence type="ECO:0000313" key="3">
    <source>
        <dbReference type="EMBL" id="OLU46668.1"/>
    </source>
</evidence>
<dbReference type="OrthoDB" id="5809921at2"/>
<evidence type="ECO:0000259" key="1">
    <source>
        <dbReference type="Pfam" id="PF05913"/>
    </source>
</evidence>
<dbReference type="PANTHER" id="PTHR38435">
    <property type="match status" value="1"/>
</dbReference>
<evidence type="ECO:0008006" key="5">
    <source>
        <dbReference type="Google" id="ProtNLM"/>
    </source>
</evidence>
<protein>
    <recommendedName>
        <fullName evidence="5">Outer surface protein</fullName>
    </recommendedName>
</protein>
<feature type="domain" description="6-phospho-N-acetylmuramidase C-terminal" evidence="1">
    <location>
        <begin position="246"/>
        <end position="359"/>
    </location>
</feature>
<sequence>MRRLGISIYPEHASLEENKKYIEQAAKYGFKRIFTCLLSVDKPKEEIKEEFKELIDFAHQNGMEVIMDVAPYVFERLGISYDDLSFFSEIDADGIRLDEGFDGHKEALMTYNPNHLKIEFNASVDNKAIDNIMSYKPNTDYVLTCHNFYPQRYSGLSYKTFEKTSKQIRKHNLPIAAFVSSQQPNTFGPWNVYEGLCTLEMHRDLPIDLQARHLFATGLVDDVLIANCFASEEEMTELAKIEPGKLTFKVDLEGELAPAEEKILYEHLHFVRGDMNEYAARSTMPRITFKDASIPPRNTRDLKRGDIVIVNDNYDRYKGELHVILKDMPNDGKKNVVGHLPEQEMILLEYLDPWKTFGFMK</sequence>
<dbReference type="InterPro" id="IPR043797">
    <property type="entry name" value="MupG_N"/>
</dbReference>
<dbReference type="Pfam" id="PF19200">
    <property type="entry name" value="MupG_N"/>
    <property type="match status" value="1"/>
</dbReference>
<organism evidence="3 4">
    <name type="scientific">Dubosiella newyorkensis</name>
    <dbReference type="NCBI Taxonomy" id="1862672"/>
    <lineage>
        <taxon>Bacteria</taxon>
        <taxon>Bacillati</taxon>
        <taxon>Bacillota</taxon>
        <taxon>Erysipelotrichia</taxon>
        <taxon>Erysipelotrichales</taxon>
        <taxon>Erysipelotrichaceae</taxon>
        <taxon>Dubosiella</taxon>
    </lineage>
</organism>
<accession>A0A1U7NMZ4</accession>
<gene>
    <name evidence="3" type="ORF">BO225_05750</name>
</gene>
<dbReference type="GeneID" id="78275448"/>
<dbReference type="InterPro" id="IPR043894">
    <property type="entry name" value="MupG_C"/>
</dbReference>
<dbReference type="PANTHER" id="PTHR38435:SF1">
    <property type="entry name" value="DUF871 DOMAIN-CONTAINING PROTEIN"/>
    <property type="match status" value="1"/>
</dbReference>
<dbReference type="EMBL" id="MPKA01000062">
    <property type="protein sequence ID" value="OLU46668.1"/>
    <property type="molecule type" value="Genomic_DNA"/>
</dbReference>
<dbReference type="SUPFAM" id="SSF50891">
    <property type="entry name" value="Cyclophilin-like"/>
    <property type="match status" value="1"/>
</dbReference>
<keyword evidence="4" id="KW-1185">Reference proteome</keyword>
<reference evidence="3 4" key="1">
    <citation type="submission" date="2016-11" db="EMBL/GenBank/DDBJ databases">
        <title>Description of two novel members of the family Erysipelotrichaceae: Ileibacterium lipovorans gen. nov., sp. nov. and Dubosiella newyorkensis, gen. nov., sp. nov.</title>
        <authorList>
            <person name="Cox L.M."/>
            <person name="Sohn J."/>
            <person name="Tyrrell K.L."/>
            <person name="Citron D.M."/>
            <person name="Lawson P.A."/>
            <person name="Patel N.B."/>
            <person name="Iizumi T."/>
            <person name="Perez-Perez G.I."/>
            <person name="Goldstein E.J."/>
            <person name="Blaser M.J."/>
        </authorList>
    </citation>
    <scope>NUCLEOTIDE SEQUENCE [LARGE SCALE GENOMIC DNA]</scope>
    <source>
        <strain evidence="3 4">NYU-BL-A4</strain>
    </source>
</reference>
<dbReference type="AlphaFoldDB" id="A0A1U7NMZ4"/>
<evidence type="ECO:0000313" key="4">
    <source>
        <dbReference type="Proteomes" id="UP000186705"/>
    </source>
</evidence>